<dbReference type="InterPro" id="IPR001611">
    <property type="entry name" value="Leu-rich_rpt"/>
</dbReference>
<dbReference type="PROSITE" id="PS51450">
    <property type="entry name" value="LRR"/>
    <property type="match status" value="2"/>
</dbReference>
<keyword evidence="11" id="KW-0675">Receptor</keyword>
<comment type="similarity">
    <text evidence="2">Belongs to the Toll-like receptor family.</text>
</comment>
<evidence type="ECO:0000256" key="7">
    <source>
        <dbReference type="ARBA" id="ARBA00022737"/>
    </source>
</evidence>
<keyword evidence="3" id="KW-0399">Innate immunity</keyword>
<evidence type="ECO:0000256" key="2">
    <source>
        <dbReference type="ARBA" id="ARBA00009634"/>
    </source>
</evidence>
<name>A0A1U7RBQ9_ALLSI</name>
<dbReference type="AlphaFoldDB" id="A0A1U7RBQ9"/>
<dbReference type="SMART" id="SM00255">
    <property type="entry name" value="TIR"/>
    <property type="match status" value="1"/>
</dbReference>
<dbReference type="Proteomes" id="UP000189705">
    <property type="component" value="Unplaced"/>
</dbReference>
<evidence type="ECO:0000256" key="3">
    <source>
        <dbReference type="ARBA" id="ARBA00022588"/>
    </source>
</evidence>
<protein>
    <submittedName>
        <fullName evidence="17">Toll-like receptor 13</fullName>
    </submittedName>
</protein>
<dbReference type="InterPro" id="IPR035897">
    <property type="entry name" value="Toll_tir_struct_dom_sf"/>
</dbReference>
<organism evidence="16 17">
    <name type="scientific">Alligator sinensis</name>
    <name type="common">Chinese alligator</name>
    <dbReference type="NCBI Taxonomy" id="38654"/>
    <lineage>
        <taxon>Eukaryota</taxon>
        <taxon>Metazoa</taxon>
        <taxon>Chordata</taxon>
        <taxon>Craniata</taxon>
        <taxon>Vertebrata</taxon>
        <taxon>Euteleostomi</taxon>
        <taxon>Archelosauria</taxon>
        <taxon>Archosauria</taxon>
        <taxon>Crocodylia</taxon>
        <taxon>Alligatoridae</taxon>
        <taxon>Alligatorinae</taxon>
        <taxon>Alligator</taxon>
    </lineage>
</organism>
<keyword evidence="7" id="KW-0677">Repeat</keyword>
<keyword evidence="12" id="KW-0325">Glycoprotein</keyword>
<keyword evidence="8" id="KW-0391">Immunity</keyword>
<evidence type="ECO:0000256" key="10">
    <source>
        <dbReference type="ARBA" id="ARBA00023136"/>
    </source>
</evidence>
<dbReference type="SUPFAM" id="SSF52058">
    <property type="entry name" value="L domain-like"/>
    <property type="match status" value="2"/>
</dbReference>
<evidence type="ECO:0000256" key="8">
    <source>
        <dbReference type="ARBA" id="ARBA00022859"/>
    </source>
</evidence>
<evidence type="ECO:0000256" key="9">
    <source>
        <dbReference type="ARBA" id="ARBA00022989"/>
    </source>
</evidence>
<evidence type="ECO:0000256" key="1">
    <source>
        <dbReference type="ARBA" id="ARBA00004479"/>
    </source>
</evidence>
<gene>
    <name evidence="17" type="primary">LOC102370354</name>
</gene>
<dbReference type="Pfam" id="PF01582">
    <property type="entry name" value="TIR"/>
    <property type="match status" value="1"/>
</dbReference>
<evidence type="ECO:0000313" key="17">
    <source>
        <dbReference type="RefSeq" id="XP_006015139.1"/>
    </source>
</evidence>
<dbReference type="eggNOG" id="KOG4641">
    <property type="taxonomic scope" value="Eukaryota"/>
</dbReference>
<dbReference type="PROSITE" id="PS50104">
    <property type="entry name" value="TIR"/>
    <property type="match status" value="1"/>
</dbReference>
<evidence type="ECO:0000256" key="4">
    <source>
        <dbReference type="ARBA" id="ARBA00022614"/>
    </source>
</evidence>
<dbReference type="Pfam" id="PF00560">
    <property type="entry name" value="LRR_1"/>
    <property type="match status" value="1"/>
</dbReference>
<evidence type="ECO:0000256" key="5">
    <source>
        <dbReference type="ARBA" id="ARBA00022692"/>
    </source>
</evidence>
<dbReference type="FunFam" id="3.40.50.10140:FF:000001">
    <property type="entry name" value="Toll-like receptor 2"/>
    <property type="match status" value="1"/>
</dbReference>
<dbReference type="PANTHER" id="PTHR24365">
    <property type="entry name" value="TOLL-LIKE RECEPTOR"/>
    <property type="match status" value="1"/>
</dbReference>
<dbReference type="PRINTS" id="PR00019">
    <property type="entry name" value="LEURICHRPT"/>
</dbReference>
<evidence type="ECO:0000256" key="12">
    <source>
        <dbReference type="ARBA" id="ARBA00023180"/>
    </source>
</evidence>
<dbReference type="SMART" id="SM00365">
    <property type="entry name" value="LRR_SD22"/>
    <property type="match status" value="7"/>
</dbReference>
<dbReference type="KEGG" id="asn:102370354"/>
<dbReference type="SMART" id="SM00369">
    <property type="entry name" value="LRR_TYP"/>
    <property type="match status" value="17"/>
</dbReference>
<proteinExistence type="inferred from homology"/>
<dbReference type="GO" id="GO:0005886">
    <property type="term" value="C:plasma membrane"/>
    <property type="evidence" value="ECO:0007669"/>
    <property type="project" value="TreeGrafter"/>
</dbReference>
<dbReference type="GO" id="GO:0007165">
    <property type="term" value="P:signal transduction"/>
    <property type="evidence" value="ECO:0007669"/>
    <property type="project" value="InterPro"/>
</dbReference>
<dbReference type="SUPFAM" id="SSF52200">
    <property type="entry name" value="Toll/Interleukin receptor TIR domain"/>
    <property type="match status" value="1"/>
</dbReference>
<keyword evidence="13" id="KW-0395">Inflammatory response</keyword>
<dbReference type="GO" id="GO:0045087">
    <property type="term" value="P:innate immune response"/>
    <property type="evidence" value="ECO:0007669"/>
    <property type="project" value="UniProtKB-KW"/>
</dbReference>
<feature type="transmembrane region" description="Helical" evidence="14">
    <location>
        <begin position="788"/>
        <end position="809"/>
    </location>
</feature>
<evidence type="ECO:0000259" key="15">
    <source>
        <dbReference type="PROSITE" id="PS50104"/>
    </source>
</evidence>
<keyword evidence="16" id="KW-1185">Reference proteome</keyword>
<keyword evidence="10 14" id="KW-0472">Membrane</keyword>
<keyword evidence="9 14" id="KW-1133">Transmembrane helix</keyword>
<dbReference type="InterPro" id="IPR003591">
    <property type="entry name" value="Leu-rich_rpt_typical-subtyp"/>
</dbReference>
<dbReference type="GO" id="GO:0006954">
    <property type="term" value="P:inflammatory response"/>
    <property type="evidence" value="ECO:0007669"/>
    <property type="project" value="UniProtKB-KW"/>
</dbReference>
<keyword evidence="5 14" id="KW-0812">Transmembrane</keyword>
<evidence type="ECO:0000256" key="13">
    <source>
        <dbReference type="ARBA" id="ARBA00023198"/>
    </source>
</evidence>
<comment type="subcellular location">
    <subcellularLocation>
        <location evidence="1">Membrane</location>
        <topology evidence="1">Single-pass type I membrane protein</topology>
    </subcellularLocation>
</comment>
<dbReference type="OrthoDB" id="1081807at2759"/>
<dbReference type="RefSeq" id="XP_006015139.1">
    <property type="nucleotide sequence ID" value="XM_006015077.3"/>
</dbReference>
<feature type="domain" description="TIR" evidence="15">
    <location>
        <begin position="839"/>
        <end position="981"/>
    </location>
</feature>
<dbReference type="PANTHER" id="PTHR24365:SF554">
    <property type="entry name" value="TOLL-LIKE RECEPTOR 13"/>
    <property type="match status" value="1"/>
</dbReference>
<evidence type="ECO:0000256" key="14">
    <source>
        <dbReference type="SAM" id="Phobius"/>
    </source>
</evidence>
<dbReference type="STRING" id="38654.A0A1U7RBQ9"/>
<evidence type="ECO:0000313" key="16">
    <source>
        <dbReference type="Proteomes" id="UP000189705"/>
    </source>
</evidence>
<keyword evidence="6" id="KW-0732">Signal</keyword>
<sequence>MCACLHAVEDCTHSKGCVHTYANSRGCAYTHMSTHTKAHASIDPAMIPPYCHPFPIARWLFLAACVQGAGAYGFAYCSLSFEQPDYASCMGRGIVQLSQAIASLPNTTKWINASQNALQVLNFSTFTHLPHLQELRLDQNQLGTLHPGAFQGLAELKRLDLSQNRLVSLEPAVLAGLTALQVLHLGHNTLATLHPESLALLGSLQELHLAYNQLSQLQDVAMAMRGLANLSLLDLDSNQISSPCRNSSPVSLPFLKSLNLRSNNIVSLDLTHCSLPSLRKLNLTRNNMTQLVASSFYTAPSLEELTVDENHLNISQLLGLSLPNLTALHFSSMRPALESDVGMACQVLQGLPALKVLDIKHSKILSSQVAWLGSCTNLTQLDLATTPLSHKDKINFHTFRSLEFLSLDKCKIQQFSGSQWGEGLAQLHTLILRRNLLTKLVNGLFKALPNLTFLDLSRNRLTYVYKKNFLGMASLRTLLLQGCQLASVTRNTFVYARKMVFLDLRDNSLLYLKTYAFQPLNHLQTLLLSSNRILTIQKQAFTGLTSLRQLSLAHNYLYKVSKGSFLGLKALEVLDLSHNRLFSYNKQDLSAPFTYLLSLRTLDISSQDPKPPIELPVNLFQGLPKLQNLSLRENPSSAFFNLSLAPLAGLQFLDLSDIYPKRGDPFCLHLGLFQGLGHLRWLRMDGSSLRDLPLDIFSGMESLEGLSVRENKLRNLSQALLGNLTMLRYLDVFNNPLACSCENAWFQNWSVSDPDVQIPLLGSYTCLGPGLSEMGFEKMDLTFCRVDIAIFFFLVAFFATFLTMLGSVAKAKMGWTLRHSFYLLWAWGRGRLQRHRQAYQYDAYISCCTQDEPWVVEKLLVELEEGQPQYQLCFGPRDFAPGAYYLDNVQNGVSSSRKTLCVVSRNYLESEWCSLEMQLACSQTYYQGHDPLVVVFLEEIPNYRLTPYHRLRKLLKQNSYLHWPEEPDAEDMFWTQLREALDAGGSTNKLHQFNVIE</sequence>
<dbReference type="GeneID" id="102370354"/>
<accession>A0A1U7RBQ9</accession>
<dbReference type="FunFam" id="3.80.10.10:FF:001164">
    <property type="entry name" value="GH01279p"/>
    <property type="match status" value="2"/>
</dbReference>
<evidence type="ECO:0000256" key="11">
    <source>
        <dbReference type="ARBA" id="ARBA00023170"/>
    </source>
</evidence>
<dbReference type="Gene3D" id="3.80.10.10">
    <property type="entry name" value="Ribonuclease Inhibitor"/>
    <property type="match status" value="5"/>
</dbReference>
<dbReference type="GO" id="GO:0038023">
    <property type="term" value="F:signaling receptor activity"/>
    <property type="evidence" value="ECO:0007669"/>
    <property type="project" value="TreeGrafter"/>
</dbReference>
<dbReference type="InterPro" id="IPR032675">
    <property type="entry name" value="LRR_dom_sf"/>
</dbReference>
<keyword evidence="4" id="KW-0433">Leucine-rich repeat</keyword>
<dbReference type="Pfam" id="PF13855">
    <property type="entry name" value="LRR_8"/>
    <property type="match status" value="5"/>
</dbReference>
<dbReference type="InterPro" id="IPR000157">
    <property type="entry name" value="TIR_dom"/>
</dbReference>
<dbReference type="InParanoid" id="A0A1U7RBQ9"/>
<reference evidence="17" key="1">
    <citation type="submission" date="2025-08" db="UniProtKB">
        <authorList>
            <consortium name="RefSeq"/>
        </authorList>
    </citation>
    <scope>IDENTIFICATION</scope>
</reference>
<evidence type="ECO:0000256" key="6">
    <source>
        <dbReference type="ARBA" id="ARBA00022729"/>
    </source>
</evidence>
<dbReference type="Gene3D" id="3.40.50.10140">
    <property type="entry name" value="Toll/interleukin-1 receptor homology (TIR) domain"/>
    <property type="match status" value="1"/>
</dbReference>